<dbReference type="EMBL" id="HBIX01028083">
    <property type="protein sequence ID" value="CAE0726202.1"/>
    <property type="molecule type" value="Transcribed_RNA"/>
</dbReference>
<dbReference type="PANTHER" id="PTHR45856">
    <property type="entry name" value="ALPHA/BETA-HYDROLASES SUPERFAMILY PROTEIN"/>
    <property type="match status" value="1"/>
</dbReference>
<proteinExistence type="predicted"/>
<evidence type="ECO:0000259" key="2">
    <source>
        <dbReference type="Pfam" id="PF01764"/>
    </source>
</evidence>
<accession>A0A7S4EPB3</accession>
<dbReference type="InterPro" id="IPR051218">
    <property type="entry name" value="Sec_MonoDiacylglyc_Lipase"/>
</dbReference>
<dbReference type="AlphaFoldDB" id="A0A7S4EPB3"/>
<dbReference type="PANTHER" id="PTHR45856:SF24">
    <property type="entry name" value="FUNGAL LIPASE-LIKE DOMAIN-CONTAINING PROTEIN"/>
    <property type="match status" value="1"/>
</dbReference>
<dbReference type="Pfam" id="PF01764">
    <property type="entry name" value="Lipase_3"/>
    <property type="match status" value="1"/>
</dbReference>
<sequence>MTQKKYTRNRKGTLSTVSSSLSSSFSSTTAKIDVVEKPSLVQWIVPIIGLIFSVVAYSLTIKETAKNSNYYDHRKSVSSEYLQVLDKPEYNQEEAMGHIFYSKAAFCTEHAITSWSCGHMCNNAPIVGTDKIRYIPEGQQFQVQGYVAQIPVHDSVPDKVSNSNNRSSNTNGNDDVKCLISFRGSLNAANWYADFLVMLRPWPLNDLAGADWCRGCKAHHGFAEAYEELRTDLHWAIADLNCTRLVLAGHSLGGAIATIASFDLRAAMGYHVEATWTFGKPRIGNAEFVNSFVAAATAQRISPPIWRVVHYHDPVPRAPPRVPGIHPVAHGALEIYYIDRASSEYTVCPQYGAIENQSKSCMRGWPLYLSLNVDHINYLNESFAFKNFPDECKATQ</sequence>
<dbReference type="Gene3D" id="3.40.50.1820">
    <property type="entry name" value="alpha/beta hydrolase"/>
    <property type="match status" value="1"/>
</dbReference>
<dbReference type="SUPFAM" id="SSF53474">
    <property type="entry name" value="alpha/beta-Hydrolases"/>
    <property type="match status" value="1"/>
</dbReference>
<evidence type="ECO:0000256" key="1">
    <source>
        <dbReference type="SAM" id="Phobius"/>
    </source>
</evidence>
<dbReference type="CDD" id="cd00519">
    <property type="entry name" value="Lipase_3"/>
    <property type="match status" value="1"/>
</dbReference>
<dbReference type="GO" id="GO:0006629">
    <property type="term" value="P:lipid metabolic process"/>
    <property type="evidence" value="ECO:0007669"/>
    <property type="project" value="InterPro"/>
</dbReference>
<gene>
    <name evidence="3" type="ORF">PAUS00366_LOCUS18959</name>
</gene>
<evidence type="ECO:0000313" key="3">
    <source>
        <dbReference type="EMBL" id="CAE0726202.1"/>
    </source>
</evidence>
<keyword evidence="1" id="KW-1133">Transmembrane helix</keyword>
<feature type="transmembrane region" description="Helical" evidence="1">
    <location>
        <begin position="40"/>
        <end position="59"/>
    </location>
</feature>
<dbReference type="InterPro" id="IPR029058">
    <property type="entry name" value="AB_hydrolase_fold"/>
</dbReference>
<reference evidence="3" key="1">
    <citation type="submission" date="2021-01" db="EMBL/GenBank/DDBJ databases">
        <authorList>
            <person name="Corre E."/>
            <person name="Pelletier E."/>
            <person name="Niang G."/>
            <person name="Scheremetjew M."/>
            <person name="Finn R."/>
            <person name="Kale V."/>
            <person name="Holt S."/>
            <person name="Cochrane G."/>
            <person name="Meng A."/>
            <person name="Brown T."/>
            <person name="Cohen L."/>
        </authorList>
    </citation>
    <scope>NUCLEOTIDE SEQUENCE</scope>
    <source>
        <strain evidence="3">10249 10 AB</strain>
    </source>
</reference>
<protein>
    <recommendedName>
        <fullName evidence="2">Fungal lipase-type domain-containing protein</fullName>
    </recommendedName>
</protein>
<keyword evidence="1" id="KW-0812">Transmembrane</keyword>
<feature type="domain" description="Fungal lipase-type" evidence="2">
    <location>
        <begin position="180"/>
        <end position="321"/>
    </location>
</feature>
<organism evidence="3">
    <name type="scientific">Pseudo-nitzschia australis</name>
    <dbReference type="NCBI Taxonomy" id="44445"/>
    <lineage>
        <taxon>Eukaryota</taxon>
        <taxon>Sar</taxon>
        <taxon>Stramenopiles</taxon>
        <taxon>Ochrophyta</taxon>
        <taxon>Bacillariophyta</taxon>
        <taxon>Bacillariophyceae</taxon>
        <taxon>Bacillariophycidae</taxon>
        <taxon>Bacillariales</taxon>
        <taxon>Bacillariaceae</taxon>
        <taxon>Pseudo-nitzschia</taxon>
    </lineage>
</organism>
<dbReference type="InterPro" id="IPR002921">
    <property type="entry name" value="Fungal_lipase-type"/>
</dbReference>
<keyword evidence="1" id="KW-0472">Membrane</keyword>
<name>A0A7S4EPB3_9STRA</name>